<name>A0ABD2A7W5_VESSQ</name>
<gene>
    <name evidence="2" type="ORF">V1478_014380</name>
</gene>
<protein>
    <submittedName>
        <fullName evidence="2">Uncharacterized protein</fullName>
    </submittedName>
</protein>
<dbReference type="Proteomes" id="UP001607302">
    <property type="component" value="Unassembled WGS sequence"/>
</dbReference>
<organism evidence="2 3">
    <name type="scientific">Vespula squamosa</name>
    <name type="common">Southern yellow jacket</name>
    <name type="synonym">Wasp</name>
    <dbReference type="NCBI Taxonomy" id="30214"/>
    <lineage>
        <taxon>Eukaryota</taxon>
        <taxon>Metazoa</taxon>
        <taxon>Ecdysozoa</taxon>
        <taxon>Arthropoda</taxon>
        <taxon>Hexapoda</taxon>
        <taxon>Insecta</taxon>
        <taxon>Pterygota</taxon>
        <taxon>Neoptera</taxon>
        <taxon>Endopterygota</taxon>
        <taxon>Hymenoptera</taxon>
        <taxon>Apocrita</taxon>
        <taxon>Aculeata</taxon>
        <taxon>Vespoidea</taxon>
        <taxon>Vespidae</taxon>
        <taxon>Vespinae</taxon>
        <taxon>Vespula</taxon>
    </lineage>
</organism>
<evidence type="ECO:0000256" key="1">
    <source>
        <dbReference type="SAM" id="MobiDB-lite"/>
    </source>
</evidence>
<proteinExistence type="predicted"/>
<dbReference type="AlphaFoldDB" id="A0ABD2A7W5"/>
<keyword evidence="3" id="KW-1185">Reference proteome</keyword>
<accession>A0ABD2A7W5</accession>
<feature type="compositionally biased region" description="Acidic residues" evidence="1">
    <location>
        <begin position="146"/>
        <end position="170"/>
    </location>
</feature>
<evidence type="ECO:0000313" key="2">
    <source>
        <dbReference type="EMBL" id="KAL2716704.1"/>
    </source>
</evidence>
<reference evidence="2 3" key="1">
    <citation type="journal article" date="2024" name="Ann. Entomol. Soc. Am.">
        <title>Genomic analyses of the southern and eastern yellowjacket wasps (Hymenoptera: Vespidae) reveal evolutionary signatures of social life.</title>
        <authorList>
            <person name="Catto M.A."/>
            <person name="Caine P.B."/>
            <person name="Orr S.E."/>
            <person name="Hunt B.G."/>
            <person name="Goodisman M.A.D."/>
        </authorList>
    </citation>
    <scope>NUCLEOTIDE SEQUENCE [LARGE SCALE GENOMIC DNA]</scope>
    <source>
        <strain evidence="2">233</strain>
        <tissue evidence="2">Head and thorax</tissue>
    </source>
</reference>
<evidence type="ECO:0000313" key="3">
    <source>
        <dbReference type="Proteomes" id="UP001607302"/>
    </source>
</evidence>
<comment type="caution">
    <text evidence="2">The sequence shown here is derived from an EMBL/GenBank/DDBJ whole genome shotgun (WGS) entry which is preliminary data.</text>
</comment>
<feature type="region of interest" description="Disordered" evidence="1">
    <location>
        <begin position="145"/>
        <end position="170"/>
    </location>
</feature>
<sequence length="170" mass="18935">MTKEQRLSVDYRKCVARIGPDSHSKRRRVSRGRIMAPVCQNTSKHNPGHEILSVQAVTPRDASCVLVLGLVAFSLESRQDRNTCVRFLIGRLGGALLGDRDRVVTGVAAKFRIMANGHVNLARTTIHCAKRILNHRVAKLINESTIDNDGDDHGDDDDDDDDDDEDHDQK</sequence>
<dbReference type="EMBL" id="JAUDFV010000154">
    <property type="protein sequence ID" value="KAL2716704.1"/>
    <property type="molecule type" value="Genomic_DNA"/>
</dbReference>